<reference evidence="1" key="1">
    <citation type="submission" date="2021-07" db="EMBL/GenBank/DDBJ databases">
        <title>Genome Resource of American Ginseng Black Spot Pathogen Alternaria panax.</title>
        <authorList>
            <person name="Qiu C."/>
            <person name="Wang W."/>
            <person name="Liu Z."/>
        </authorList>
    </citation>
    <scope>NUCLEOTIDE SEQUENCE</scope>
    <source>
        <strain evidence="1">BNCC115425</strain>
    </source>
</reference>
<name>A0AAD4IBQ2_9PLEO</name>
<organism evidence="1 2">
    <name type="scientific">Alternaria panax</name>
    <dbReference type="NCBI Taxonomy" id="48097"/>
    <lineage>
        <taxon>Eukaryota</taxon>
        <taxon>Fungi</taxon>
        <taxon>Dikarya</taxon>
        <taxon>Ascomycota</taxon>
        <taxon>Pezizomycotina</taxon>
        <taxon>Dothideomycetes</taxon>
        <taxon>Pleosporomycetidae</taxon>
        <taxon>Pleosporales</taxon>
        <taxon>Pleosporineae</taxon>
        <taxon>Pleosporaceae</taxon>
        <taxon>Alternaria</taxon>
        <taxon>Alternaria sect. Panax</taxon>
    </lineage>
</organism>
<evidence type="ECO:0000313" key="2">
    <source>
        <dbReference type="Proteomes" id="UP001199106"/>
    </source>
</evidence>
<accession>A0AAD4IBQ2</accession>
<gene>
    <name evidence="1" type="ORF">G6011_10301</name>
</gene>
<dbReference type="AlphaFoldDB" id="A0AAD4IBQ2"/>
<dbReference type="EMBL" id="JAANER010000003">
    <property type="protein sequence ID" value="KAG9191567.1"/>
    <property type="molecule type" value="Genomic_DNA"/>
</dbReference>
<proteinExistence type="predicted"/>
<sequence>MTSSIAQNVPAAMLFSPEDVRQFARWQKEHCLSFLPGFVGDYMGYHKFLDYQGGNEQVMNVERDKERSLHRNPAVRCGHELHPSDIAAAGYCPVCEVYATSVKAEFDALVTDSSPRPPGCNQRILGLHPGIQPISEFVNRFLQGTATARSEMLEMISVADALIVLVGDEDIVLDMHFSVSDDVEVEGGYGDEDVDQTRWTCWAECGNEAMPAATSATGLWASFVTDDEERMRKHRKTAECDSITSEPV</sequence>
<comment type="caution">
    <text evidence="1">The sequence shown here is derived from an EMBL/GenBank/DDBJ whole genome shotgun (WGS) entry which is preliminary data.</text>
</comment>
<dbReference type="Proteomes" id="UP001199106">
    <property type="component" value="Unassembled WGS sequence"/>
</dbReference>
<evidence type="ECO:0000313" key="1">
    <source>
        <dbReference type="EMBL" id="KAG9191567.1"/>
    </source>
</evidence>
<protein>
    <submittedName>
        <fullName evidence="1">Uncharacterized protein</fullName>
    </submittedName>
</protein>
<keyword evidence="2" id="KW-1185">Reference proteome</keyword>